<sequence length="325" mass="35825">MDSTFTLLDLGWQAYFQQQLSLDDLESNRIARICAQKGSHYELVSEFGLFVLESDSDIPSMVVGDWVITDTDHNFLRLLESSSSFEDIASNIDTVFLMCALNQDFNLTLIKRYLELTHDAQADAVVILTKADTCEDATEKRAQVEKLDPLLIVETVNALDADSLRCLSPFLKKGKTIALLGAVGSGKSALINTLMQTTEDGKAQKNIGGSGTLKIMPSGAILLDTEDMRELQLAEFDGSAIANFADIIALEKQCKFSDCHHQGEPGCAIKAAVLNKRLDEQRAANFLLLHSENSNDDQVTKSKPQEKFYRSAQSDVRARKHSAAE</sequence>
<keyword evidence="1" id="KW-0690">Ribosome biogenesis</keyword>
<dbReference type="PANTHER" id="PTHR32120">
    <property type="entry name" value="SMALL RIBOSOMAL SUBUNIT BIOGENESIS GTPASE RSGA"/>
    <property type="match status" value="1"/>
</dbReference>
<dbReference type="GO" id="GO:0005525">
    <property type="term" value="F:GTP binding"/>
    <property type="evidence" value="ECO:0007669"/>
    <property type="project" value="InterPro"/>
</dbReference>
<dbReference type="GO" id="GO:0003924">
    <property type="term" value="F:GTPase activity"/>
    <property type="evidence" value="ECO:0007669"/>
    <property type="project" value="InterPro"/>
</dbReference>
<dbReference type="Pfam" id="PF03193">
    <property type="entry name" value="RsgA_GTPase"/>
    <property type="match status" value="1"/>
</dbReference>
<organism evidence="4 5">
    <name type="scientific">Marinomonas primoryensis</name>
    <dbReference type="NCBI Taxonomy" id="178399"/>
    <lineage>
        <taxon>Bacteria</taxon>
        <taxon>Pseudomonadati</taxon>
        <taxon>Pseudomonadota</taxon>
        <taxon>Gammaproteobacteria</taxon>
        <taxon>Oceanospirillales</taxon>
        <taxon>Oceanospirillaceae</taxon>
        <taxon>Marinomonas</taxon>
    </lineage>
</organism>
<protein>
    <submittedName>
        <fullName evidence="4">RsgA GTPase superfamily protein</fullName>
    </submittedName>
</protein>
<evidence type="ECO:0000259" key="3">
    <source>
        <dbReference type="Pfam" id="PF03193"/>
    </source>
</evidence>
<dbReference type="SUPFAM" id="SSF52540">
    <property type="entry name" value="P-loop containing nucleoside triphosphate hydrolases"/>
    <property type="match status" value="1"/>
</dbReference>
<dbReference type="GO" id="GO:0042254">
    <property type="term" value="P:ribosome biogenesis"/>
    <property type="evidence" value="ECO:0007669"/>
    <property type="project" value="UniProtKB-KW"/>
</dbReference>
<reference evidence="4 5" key="1">
    <citation type="submission" date="2020-06" db="EMBL/GenBank/DDBJ databases">
        <authorList>
            <person name="Voronona O.L."/>
            <person name="Aksenova E.I."/>
            <person name="Kunda M.S."/>
            <person name="Semenov A.N."/>
            <person name="Ryzhova N."/>
        </authorList>
    </citation>
    <scope>NUCLEOTIDE SEQUENCE [LARGE SCALE GENOMIC DNA]</scope>
    <source>
        <strain evidence="4 5">MPKMM3633</strain>
    </source>
</reference>
<dbReference type="Gene3D" id="3.40.50.300">
    <property type="entry name" value="P-loop containing nucleotide triphosphate hydrolases"/>
    <property type="match status" value="1"/>
</dbReference>
<proteinExistence type="predicted"/>
<feature type="region of interest" description="Disordered" evidence="2">
    <location>
        <begin position="294"/>
        <end position="325"/>
    </location>
</feature>
<dbReference type="AlphaFoldDB" id="A0A859CX92"/>
<dbReference type="InterPro" id="IPR027417">
    <property type="entry name" value="P-loop_NTPase"/>
</dbReference>
<gene>
    <name evidence="4" type="ORF">MP3633_2556</name>
</gene>
<evidence type="ECO:0000256" key="2">
    <source>
        <dbReference type="SAM" id="MobiDB-lite"/>
    </source>
</evidence>
<evidence type="ECO:0000313" key="5">
    <source>
        <dbReference type="Proteomes" id="UP000509371"/>
    </source>
</evidence>
<name>A0A859CX92_9GAMM</name>
<dbReference type="PANTHER" id="PTHR32120:SF10">
    <property type="entry name" value="SMALL RIBOSOMAL SUBUNIT BIOGENESIS GTPASE RSGA"/>
    <property type="match status" value="1"/>
</dbReference>
<accession>A0A859CX92</accession>
<dbReference type="KEGG" id="mpri:MP3633_2556"/>
<evidence type="ECO:0000313" key="4">
    <source>
        <dbReference type="EMBL" id="QKK81283.1"/>
    </source>
</evidence>
<evidence type="ECO:0000256" key="1">
    <source>
        <dbReference type="ARBA" id="ARBA00022517"/>
    </source>
</evidence>
<dbReference type="RefSeq" id="WP_176335810.1">
    <property type="nucleotide sequence ID" value="NZ_BAAAEF010000031.1"/>
</dbReference>
<dbReference type="InterPro" id="IPR004881">
    <property type="entry name" value="Ribosome_biogen_GTPase_RsgA"/>
</dbReference>
<dbReference type="InterPro" id="IPR010914">
    <property type="entry name" value="RsgA_GTPase_dom"/>
</dbReference>
<dbReference type="Gene3D" id="1.10.40.50">
    <property type="entry name" value="Probable gtpase engc, domain 3"/>
    <property type="match status" value="1"/>
</dbReference>
<dbReference type="EMBL" id="CP054301">
    <property type="protein sequence ID" value="QKK81283.1"/>
    <property type="molecule type" value="Genomic_DNA"/>
</dbReference>
<dbReference type="Proteomes" id="UP000509371">
    <property type="component" value="Chromosome"/>
</dbReference>
<feature type="compositionally biased region" description="Basic and acidic residues" evidence="2">
    <location>
        <begin position="298"/>
        <end position="309"/>
    </location>
</feature>
<feature type="domain" description="EngC GTPase" evidence="3">
    <location>
        <begin position="85"/>
        <end position="205"/>
    </location>
</feature>